<reference evidence="2 3" key="1">
    <citation type="submission" date="2017-02" db="EMBL/GenBank/DDBJ databases">
        <title>Draft genome of Acidibacillus ferrooxidans Huett2.</title>
        <authorList>
            <person name="Schopf S."/>
        </authorList>
    </citation>
    <scope>NUCLEOTIDE SEQUENCE [LARGE SCALE GENOMIC DNA]</scope>
    <source>
        <strain evidence="2 3">Huett2</strain>
    </source>
</reference>
<evidence type="ECO:0000259" key="1">
    <source>
        <dbReference type="Pfam" id="PF13472"/>
    </source>
</evidence>
<evidence type="ECO:0000313" key="2">
    <source>
        <dbReference type="EMBL" id="OPG16837.1"/>
    </source>
</evidence>
<sequence length="343" mass="36977">MFSFSVSNEPPGVPCERVASSGACTFFSTRASALLGRFLAIRDLPVFFCTLAPPGFHRFIPLMLCKNTQSASRLCLFHEKTGRDRLRMSVHEDQNSSKHMSCNTPCLSLSKWHTLRRGGERMNQITVYGDSIAAGYGAPPARGFVPVLTRLCSRQMNLPIDYRNYGQSGMTSYALSSALRFNDAWVTGGLTARTVCILIGGDDLIQNVPILLSGQRAAVERALKASAFAYAASLRRIRALTRRPLAVGTIYNPYPATKAADIAVAVYNERVILPAAEHVGAAVAPIAEAFSGRQAELIDGYGTGVAGAPGRNGVAFPIHPNLQGHAVIAETFLPFVAPAFSRE</sequence>
<dbReference type="CDD" id="cd00229">
    <property type="entry name" value="SGNH_hydrolase"/>
    <property type="match status" value="1"/>
</dbReference>
<keyword evidence="3" id="KW-1185">Reference proteome</keyword>
<dbReference type="SUPFAM" id="SSF52266">
    <property type="entry name" value="SGNH hydrolase"/>
    <property type="match status" value="1"/>
</dbReference>
<comment type="caution">
    <text evidence="2">The sequence shown here is derived from an EMBL/GenBank/DDBJ whole genome shotgun (WGS) entry which is preliminary data.</text>
</comment>
<protein>
    <recommendedName>
        <fullName evidence="1">SGNH hydrolase-type esterase domain-containing protein</fullName>
    </recommendedName>
</protein>
<accession>A0A1V4EV65</accession>
<dbReference type="AlphaFoldDB" id="A0A1V4EV65"/>
<dbReference type="Pfam" id="PF13472">
    <property type="entry name" value="Lipase_GDSL_2"/>
    <property type="match status" value="1"/>
</dbReference>
<proteinExistence type="predicted"/>
<dbReference type="Gene3D" id="3.40.50.1110">
    <property type="entry name" value="SGNH hydrolase"/>
    <property type="match status" value="1"/>
</dbReference>
<dbReference type="InterPro" id="IPR036514">
    <property type="entry name" value="SGNH_hydro_sf"/>
</dbReference>
<dbReference type="Proteomes" id="UP000190229">
    <property type="component" value="Unassembled WGS sequence"/>
</dbReference>
<evidence type="ECO:0000313" key="3">
    <source>
        <dbReference type="Proteomes" id="UP000190229"/>
    </source>
</evidence>
<dbReference type="InterPro" id="IPR013830">
    <property type="entry name" value="SGNH_hydro"/>
</dbReference>
<organism evidence="2 3">
    <name type="scientific">Ferroacidibacillus organovorans</name>
    <dbReference type="NCBI Taxonomy" id="1765683"/>
    <lineage>
        <taxon>Bacteria</taxon>
        <taxon>Bacillati</taxon>
        <taxon>Bacillota</taxon>
        <taxon>Bacilli</taxon>
        <taxon>Bacillales</taxon>
        <taxon>Alicyclobacillaceae</taxon>
        <taxon>Ferroacidibacillus</taxon>
    </lineage>
</organism>
<feature type="domain" description="SGNH hydrolase-type esterase" evidence="1">
    <location>
        <begin position="127"/>
        <end position="327"/>
    </location>
</feature>
<gene>
    <name evidence="2" type="ORF">B2M26_04320</name>
</gene>
<dbReference type="EMBL" id="MWPS01000012">
    <property type="protein sequence ID" value="OPG16837.1"/>
    <property type="molecule type" value="Genomic_DNA"/>
</dbReference>
<name>A0A1V4EV65_9BACL</name>